<keyword evidence="4" id="KW-0653">Protein transport</keyword>
<evidence type="ECO:0000256" key="3">
    <source>
        <dbReference type="ARBA" id="ARBA00022692"/>
    </source>
</evidence>
<accession>A0A2N7PI36</accession>
<dbReference type="Gene3D" id="1.20.5.3310">
    <property type="match status" value="1"/>
</dbReference>
<proteinExistence type="predicted"/>
<evidence type="ECO:0000256" key="1">
    <source>
        <dbReference type="ARBA" id="ARBA00004167"/>
    </source>
</evidence>
<dbReference type="GO" id="GO:0016020">
    <property type="term" value="C:membrane"/>
    <property type="evidence" value="ECO:0007669"/>
    <property type="project" value="UniProtKB-ARBA"/>
</dbReference>
<sequence length="38" mass="3980">MPLGLGGQELFIILFLALLIFGAKRLPEVGAGLGKGIR</sequence>
<keyword evidence="7" id="KW-0472">Membrane</keyword>
<evidence type="ECO:0000313" key="8">
    <source>
        <dbReference type="EMBL" id="PMP61096.1"/>
    </source>
</evidence>
<name>A0A2N7PI36_9BACT</name>
<dbReference type="Proteomes" id="UP000235731">
    <property type="component" value="Unassembled WGS sequence"/>
</dbReference>
<dbReference type="AlphaFoldDB" id="A0A2N7PI36"/>
<comment type="subcellular location">
    <subcellularLocation>
        <location evidence="1">Membrane</location>
        <topology evidence="1">Single-pass membrane protein</topology>
    </subcellularLocation>
</comment>
<dbReference type="Pfam" id="PF02416">
    <property type="entry name" value="TatA_B_E"/>
    <property type="match status" value="1"/>
</dbReference>
<gene>
    <name evidence="8" type="ORF">C0197_06125</name>
</gene>
<evidence type="ECO:0000256" key="4">
    <source>
        <dbReference type="ARBA" id="ARBA00022927"/>
    </source>
</evidence>
<keyword evidence="2" id="KW-0813">Transport</keyword>
<evidence type="ECO:0000256" key="7">
    <source>
        <dbReference type="ARBA" id="ARBA00023136"/>
    </source>
</evidence>
<organism evidence="8 9">
    <name type="scientific">Caldimicrobium thiodismutans</name>
    <dbReference type="NCBI Taxonomy" id="1653476"/>
    <lineage>
        <taxon>Bacteria</taxon>
        <taxon>Pseudomonadati</taxon>
        <taxon>Thermodesulfobacteriota</taxon>
        <taxon>Thermodesulfobacteria</taxon>
        <taxon>Thermodesulfobacteriales</taxon>
        <taxon>Thermodesulfobacteriaceae</taxon>
        <taxon>Caldimicrobium</taxon>
    </lineage>
</organism>
<evidence type="ECO:0000256" key="6">
    <source>
        <dbReference type="ARBA" id="ARBA00023010"/>
    </source>
</evidence>
<evidence type="ECO:0000256" key="2">
    <source>
        <dbReference type="ARBA" id="ARBA00022448"/>
    </source>
</evidence>
<evidence type="ECO:0000313" key="9">
    <source>
        <dbReference type="Proteomes" id="UP000235731"/>
    </source>
</evidence>
<comment type="caution">
    <text evidence="8">The sequence shown here is derived from an EMBL/GenBank/DDBJ whole genome shotgun (WGS) entry which is preliminary data.</text>
</comment>
<feature type="non-terminal residue" evidence="8">
    <location>
        <position position="38"/>
    </location>
</feature>
<dbReference type="GO" id="GO:0015031">
    <property type="term" value="P:protein transport"/>
    <property type="evidence" value="ECO:0007669"/>
    <property type="project" value="UniProtKB-KW"/>
</dbReference>
<keyword evidence="5" id="KW-1133">Transmembrane helix</keyword>
<keyword evidence="3" id="KW-0812">Transmembrane</keyword>
<keyword evidence="6" id="KW-0811">Translocation</keyword>
<protein>
    <submittedName>
        <fullName evidence="8">Twin-arginine translocase TatA/TatE family subunit</fullName>
    </submittedName>
</protein>
<dbReference type="InterPro" id="IPR003369">
    <property type="entry name" value="TatA/B/E"/>
</dbReference>
<dbReference type="EMBL" id="PNIE01000093">
    <property type="protein sequence ID" value="PMP61096.1"/>
    <property type="molecule type" value="Genomic_DNA"/>
</dbReference>
<reference evidence="8 9" key="1">
    <citation type="submission" date="2018-01" db="EMBL/GenBank/DDBJ databases">
        <title>Metagenomic assembled genomes from two thermal pools in the Uzon Caldera, Kamchatka, Russia.</title>
        <authorList>
            <person name="Wilkins L."/>
            <person name="Ettinger C."/>
        </authorList>
    </citation>
    <scope>NUCLEOTIDE SEQUENCE [LARGE SCALE GENOMIC DNA]</scope>
    <source>
        <strain evidence="8">ZAV-15</strain>
    </source>
</reference>
<evidence type="ECO:0000256" key="5">
    <source>
        <dbReference type="ARBA" id="ARBA00022989"/>
    </source>
</evidence>